<reference evidence="1 2" key="1">
    <citation type="submission" date="2019-09" db="EMBL/GenBank/DDBJ databases">
        <title>YIM 48816 draft genome.</title>
        <authorList>
            <person name="Jiang L."/>
        </authorList>
    </citation>
    <scope>NUCLEOTIDE SEQUENCE [LARGE SCALE GENOMIC DNA]</scope>
    <source>
        <strain evidence="1 2">YIM 48816</strain>
    </source>
</reference>
<dbReference type="RefSeq" id="WP_151003361.1">
    <property type="nucleotide sequence ID" value="NZ_BPQY01000267.1"/>
</dbReference>
<organism evidence="1 2">
    <name type="scientific">Methylobacterium soli</name>
    <dbReference type="NCBI Taxonomy" id="553447"/>
    <lineage>
        <taxon>Bacteria</taxon>
        <taxon>Pseudomonadati</taxon>
        <taxon>Pseudomonadota</taxon>
        <taxon>Alphaproteobacteria</taxon>
        <taxon>Hyphomicrobiales</taxon>
        <taxon>Methylobacteriaceae</taxon>
        <taxon>Methylobacterium</taxon>
    </lineage>
</organism>
<dbReference type="EMBL" id="VZZK01000034">
    <property type="protein sequence ID" value="KAB1075396.1"/>
    <property type="molecule type" value="Genomic_DNA"/>
</dbReference>
<keyword evidence="2" id="KW-1185">Reference proteome</keyword>
<name>A0A6L3SRG7_9HYPH</name>
<gene>
    <name evidence="1" type="ORF">F6X53_24820</name>
</gene>
<protein>
    <submittedName>
        <fullName evidence="1">Uncharacterized protein</fullName>
    </submittedName>
</protein>
<comment type="caution">
    <text evidence="1">The sequence shown here is derived from an EMBL/GenBank/DDBJ whole genome shotgun (WGS) entry which is preliminary data.</text>
</comment>
<sequence length="82" mass="9009">MNIDHRPIDMYVYHGARECEMLYEMLLACDAIPTNIGERMCALAASVQSKLDRLADALDPSAMTITPCAPEVSVRPLNPLAC</sequence>
<proteinExistence type="predicted"/>
<accession>A0A6L3SRG7</accession>
<evidence type="ECO:0000313" key="2">
    <source>
        <dbReference type="Proteomes" id="UP000474159"/>
    </source>
</evidence>
<dbReference type="Proteomes" id="UP000474159">
    <property type="component" value="Unassembled WGS sequence"/>
</dbReference>
<dbReference type="AlphaFoldDB" id="A0A6L3SRG7"/>
<evidence type="ECO:0000313" key="1">
    <source>
        <dbReference type="EMBL" id="KAB1075396.1"/>
    </source>
</evidence>